<reference evidence="1" key="1">
    <citation type="submission" date="2021-06" db="EMBL/GenBank/DDBJ databases">
        <title>Parelaphostrongylus tenuis whole genome reference sequence.</title>
        <authorList>
            <person name="Garwood T.J."/>
            <person name="Larsen P.A."/>
            <person name="Fountain-Jones N.M."/>
            <person name="Garbe J.R."/>
            <person name="Macchietto M.G."/>
            <person name="Kania S.A."/>
            <person name="Gerhold R.W."/>
            <person name="Richards J.E."/>
            <person name="Wolf T.M."/>
        </authorList>
    </citation>
    <scope>NUCLEOTIDE SEQUENCE</scope>
    <source>
        <strain evidence="1">MNPRO001-30</strain>
        <tissue evidence="1">Meninges</tissue>
    </source>
</reference>
<protein>
    <submittedName>
        <fullName evidence="1">Uncharacterized protein</fullName>
    </submittedName>
</protein>
<evidence type="ECO:0000313" key="2">
    <source>
        <dbReference type="Proteomes" id="UP001196413"/>
    </source>
</evidence>
<dbReference type="EMBL" id="JAHQIW010003786">
    <property type="protein sequence ID" value="KAJ1360156.1"/>
    <property type="molecule type" value="Genomic_DNA"/>
</dbReference>
<dbReference type="Proteomes" id="UP001196413">
    <property type="component" value="Unassembled WGS sequence"/>
</dbReference>
<name>A0AAD5N1T1_PARTN</name>
<sequence length="68" mass="8147">MDSWNAYNLTQNQEDKDDKHFCVIDRYHFIDKETGAHTHTIEITWNQAKRWNKRQSRTSSTSFDTNLA</sequence>
<accession>A0AAD5N1T1</accession>
<organism evidence="1 2">
    <name type="scientific">Parelaphostrongylus tenuis</name>
    <name type="common">Meningeal worm</name>
    <dbReference type="NCBI Taxonomy" id="148309"/>
    <lineage>
        <taxon>Eukaryota</taxon>
        <taxon>Metazoa</taxon>
        <taxon>Ecdysozoa</taxon>
        <taxon>Nematoda</taxon>
        <taxon>Chromadorea</taxon>
        <taxon>Rhabditida</taxon>
        <taxon>Rhabditina</taxon>
        <taxon>Rhabditomorpha</taxon>
        <taxon>Strongyloidea</taxon>
        <taxon>Metastrongylidae</taxon>
        <taxon>Parelaphostrongylus</taxon>
    </lineage>
</organism>
<keyword evidence="2" id="KW-1185">Reference proteome</keyword>
<gene>
    <name evidence="1" type="ORF">KIN20_019069</name>
</gene>
<dbReference type="AlphaFoldDB" id="A0AAD5N1T1"/>
<comment type="caution">
    <text evidence="1">The sequence shown here is derived from an EMBL/GenBank/DDBJ whole genome shotgun (WGS) entry which is preliminary data.</text>
</comment>
<proteinExistence type="predicted"/>
<evidence type="ECO:0000313" key="1">
    <source>
        <dbReference type="EMBL" id="KAJ1360156.1"/>
    </source>
</evidence>